<dbReference type="PROSITE" id="PS50878">
    <property type="entry name" value="RT_POL"/>
    <property type="match status" value="1"/>
</dbReference>
<name>A0A1W6EGV6_9CHLO</name>
<evidence type="ECO:0000259" key="2">
    <source>
        <dbReference type="PROSITE" id="PS50878"/>
    </source>
</evidence>
<keyword evidence="3" id="KW-0695">RNA-directed DNA polymerase</keyword>
<dbReference type="RefSeq" id="YP_009367615.1">
    <property type="nucleotide sequence ID" value="NC_034711.1"/>
</dbReference>
<dbReference type="GO" id="GO:0003964">
    <property type="term" value="F:RNA-directed DNA polymerase activity"/>
    <property type="evidence" value="ECO:0007669"/>
    <property type="project" value="UniProtKB-KW"/>
</dbReference>
<sequence>MILLKSLIQPIYHSSKEDTWTGVYWSKVEKTVENLQQRITKAAERGNYRKVRNLQRLLTKRSLSASLKAVRIVAKKNSWKKKPGIDKQLWTTPELKLQAALELRNKLDVKPLKNFYIPSTNGSPWQVGLLSISNGAHQALWNMALLPCVEATSDPQSYGFRPDRSCWDANAQIRTLLNKQNSPQWVLNANIEKSFAKINHYWLVNHTPMKTNVLKSWLKKEYVEKKNTGLFFMEKNTTQGDVFSPTLANHTLNGLEECAKKIELCSIPQIERSEIPQIALWDRASLDPTAQRRTIPPNSSKHLKNKFKHGYAKRRPKGNQTKKETCINVVRYANDLIVTGRSQRQLERVKKSIKEFLAPRGLRINEEKTSILHISQGFEFLGWTFRKYSNGKFLCKISNQSILKHRNEIKNLIQTIHQPEILTTKLNHKIRSWMNYHRCANNIWNVWSSMNQYLYERLMKWGLRRHGKKTLKWVLNKYWKNINGCWTFTGTNQYKNNYKLVKYDLPKKKILARRLCEAQSPRHSNG</sequence>
<feature type="domain" description="Reverse transcriptase" evidence="2">
    <location>
        <begin position="54"/>
        <end position="385"/>
    </location>
</feature>
<feature type="compositionally biased region" description="Basic residues" evidence="1">
    <location>
        <begin position="301"/>
        <end position="317"/>
    </location>
</feature>
<keyword evidence="3" id="KW-0150">Chloroplast</keyword>
<protein>
    <submittedName>
        <fullName evidence="3">Putative reverse transcriptase and intron maturase</fullName>
    </submittedName>
</protein>
<dbReference type="Pfam" id="PF00078">
    <property type="entry name" value="RVT_1"/>
    <property type="match status" value="2"/>
</dbReference>
<dbReference type="CDD" id="cd01651">
    <property type="entry name" value="RT_G2_intron"/>
    <property type="match status" value="1"/>
</dbReference>
<proteinExistence type="predicted"/>
<geneLocation type="chloroplast" evidence="3"/>
<dbReference type="InterPro" id="IPR025960">
    <property type="entry name" value="RVT_N"/>
</dbReference>
<keyword evidence="3" id="KW-0548">Nucleotidyltransferase</keyword>
<dbReference type="Pfam" id="PF13655">
    <property type="entry name" value="RVT_N"/>
    <property type="match status" value="1"/>
</dbReference>
<reference evidence="3" key="1">
    <citation type="journal article" date="2017" name="Sci. Rep.">
        <title>Divergent copies of the large inverted repeat in the chloroplast genomes of ulvophycean green algae.</title>
        <authorList>
            <person name="Turmel M."/>
            <person name="Otis C."/>
            <person name="Lemieux C."/>
        </authorList>
    </citation>
    <scope>NUCLEOTIDE SEQUENCE</scope>
</reference>
<dbReference type="Pfam" id="PF08388">
    <property type="entry name" value="GIIM"/>
    <property type="match status" value="1"/>
</dbReference>
<accession>A0A1W6EGV6</accession>
<dbReference type="InterPro" id="IPR043502">
    <property type="entry name" value="DNA/RNA_pol_sf"/>
</dbReference>
<dbReference type="InterPro" id="IPR051083">
    <property type="entry name" value="GrpII_Intron_Splice-Mob/Def"/>
</dbReference>
<keyword evidence="3" id="KW-0808">Transferase</keyword>
<dbReference type="InterPro" id="IPR000477">
    <property type="entry name" value="RT_dom"/>
</dbReference>
<keyword evidence="3" id="KW-0934">Plastid</keyword>
<evidence type="ECO:0000313" key="3">
    <source>
        <dbReference type="EMBL" id="ARK14626.1"/>
    </source>
</evidence>
<dbReference type="PANTHER" id="PTHR34047">
    <property type="entry name" value="NUCLEAR INTRON MATURASE 1, MITOCHONDRIAL-RELATED"/>
    <property type="match status" value="1"/>
</dbReference>
<dbReference type="GeneID" id="32890123"/>
<dbReference type="PANTHER" id="PTHR34047:SF8">
    <property type="entry name" value="PROTEIN YKFC"/>
    <property type="match status" value="1"/>
</dbReference>
<dbReference type="AlphaFoldDB" id="A0A1W6EGV6"/>
<organism evidence="3">
    <name type="scientific">Pseudocharacium americanum</name>
    <dbReference type="NCBI Taxonomy" id="231080"/>
    <lineage>
        <taxon>Eukaryota</taxon>
        <taxon>Viridiplantae</taxon>
        <taxon>Chlorophyta</taxon>
        <taxon>core chlorophytes</taxon>
        <taxon>Ulvophyceae</taxon>
        <taxon>Ignatiales</taxon>
        <taxon>Ignatiaceae</taxon>
        <taxon>Pseudocharacium</taxon>
    </lineage>
</organism>
<evidence type="ECO:0000256" key="1">
    <source>
        <dbReference type="SAM" id="MobiDB-lite"/>
    </source>
</evidence>
<gene>
    <name evidence="3" type="primary">orf526</name>
</gene>
<dbReference type="EMBL" id="KY407658">
    <property type="protein sequence ID" value="ARK14626.1"/>
    <property type="molecule type" value="Genomic_DNA"/>
</dbReference>
<dbReference type="SUPFAM" id="SSF56672">
    <property type="entry name" value="DNA/RNA polymerases"/>
    <property type="match status" value="1"/>
</dbReference>
<dbReference type="InterPro" id="IPR013597">
    <property type="entry name" value="Mat_intron_G2"/>
</dbReference>
<feature type="region of interest" description="Disordered" evidence="1">
    <location>
        <begin position="290"/>
        <end position="318"/>
    </location>
</feature>